<keyword evidence="3" id="KW-1185">Reference proteome</keyword>
<evidence type="ECO:0000256" key="1">
    <source>
        <dbReference type="SAM" id="MobiDB-lite"/>
    </source>
</evidence>
<name>A0AAV9ZB21_9AGAR</name>
<protein>
    <submittedName>
        <fullName evidence="2">Uncharacterized protein</fullName>
    </submittedName>
</protein>
<sequence length="145" mass="15618">MTRVMQPSSPPPRPPLVETATVPASQAQAAAPEADVAEVKRQNRVTHTRSCSAPMSFSPIQWISGLGGYPRAKAVRPLESDEERPRNKSAAPDFDVTAAYAECRYKAGYITFGDIHGLGVPPDTPKKRDKDNAADYTAIPPDTGI</sequence>
<comment type="caution">
    <text evidence="2">The sequence shown here is derived from an EMBL/GenBank/DDBJ whole genome shotgun (WGS) entry which is preliminary data.</text>
</comment>
<gene>
    <name evidence="2" type="ORF">R3P38DRAFT_2811124</name>
</gene>
<dbReference type="Proteomes" id="UP001362999">
    <property type="component" value="Unassembled WGS sequence"/>
</dbReference>
<evidence type="ECO:0000313" key="3">
    <source>
        <dbReference type="Proteomes" id="UP001362999"/>
    </source>
</evidence>
<feature type="compositionally biased region" description="Basic and acidic residues" evidence="1">
    <location>
        <begin position="124"/>
        <end position="133"/>
    </location>
</feature>
<dbReference type="EMBL" id="JAWWNJ010000176">
    <property type="protein sequence ID" value="KAK6974973.1"/>
    <property type="molecule type" value="Genomic_DNA"/>
</dbReference>
<feature type="region of interest" description="Disordered" evidence="1">
    <location>
        <begin position="116"/>
        <end position="145"/>
    </location>
</feature>
<accession>A0AAV9ZB21</accession>
<feature type="region of interest" description="Disordered" evidence="1">
    <location>
        <begin position="1"/>
        <end position="51"/>
    </location>
</feature>
<proteinExistence type="predicted"/>
<organism evidence="2 3">
    <name type="scientific">Favolaschia claudopus</name>
    <dbReference type="NCBI Taxonomy" id="2862362"/>
    <lineage>
        <taxon>Eukaryota</taxon>
        <taxon>Fungi</taxon>
        <taxon>Dikarya</taxon>
        <taxon>Basidiomycota</taxon>
        <taxon>Agaricomycotina</taxon>
        <taxon>Agaricomycetes</taxon>
        <taxon>Agaricomycetidae</taxon>
        <taxon>Agaricales</taxon>
        <taxon>Marasmiineae</taxon>
        <taxon>Mycenaceae</taxon>
        <taxon>Favolaschia</taxon>
    </lineage>
</organism>
<evidence type="ECO:0000313" key="2">
    <source>
        <dbReference type="EMBL" id="KAK6974973.1"/>
    </source>
</evidence>
<feature type="compositionally biased region" description="Low complexity" evidence="1">
    <location>
        <begin position="19"/>
        <end position="34"/>
    </location>
</feature>
<reference evidence="2 3" key="1">
    <citation type="journal article" date="2024" name="J Genomics">
        <title>Draft genome sequencing and assembly of Favolaschia claudopus CIRM-BRFM 2984 isolated from oak limbs.</title>
        <authorList>
            <person name="Navarro D."/>
            <person name="Drula E."/>
            <person name="Chaduli D."/>
            <person name="Cazenave R."/>
            <person name="Ahrendt S."/>
            <person name="Wang J."/>
            <person name="Lipzen A."/>
            <person name="Daum C."/>
            <person name="Barry K."/>
            <person name="Grigoriev I.V."/>
            <person name="Favel A."/>
            <person name="Rosso M.N."/>
            <person name="Martin F."/>
        </authorList>
    </citation>
    <scope>NUCLEOTIDE SEQUENCE [LARGE SCALE GENOMIC DNA]</scope>
    <source>
        <strain evidence="2 3">CIRM-BRFM 2984</strain>
    </source>
</reference>
<dbReference type="AlphaFoldDB" id="A0AAV9ZB21"/>